<evidence type="ECO:0000313" key="2">
    <source>
        <dbReference type="EMBL" id="CAD7686272.1"/>
    </source>
</evidence>
<reference evidence="2" key="1">
    <citation type="submission" date="2020-12" db="EMBL/GenBank/DDBJ databases">
        <authorList>
            <consortium name="Molecular Ecology Group"/>
        </authorList>
    </citation>
    <scope>NUCLEOTIDE SEQUENCE</scope>
    <source>
        <strain evidence="2">TBG_1078</strain>
    </source>
</reference>
<feature type="region of interest" description="Disordered" evidence="1">
    <location>
        <begin position="35"/>
        <end position="64"/>
    </location>
</feature>
<evidence type="ECO:0000313" key="3">
    <source>
        <dbReference type="Proteomes" id="UP000645828"/>
    </source>
</evidence>
<dbReference type="Proteomes" id="UP000645828">
    <property type="component" value="Unassembled WGS sequence"/>
</dbReference>
<protein>
    <submittedName>
        <fullName evidence="2">(raccoon dog) hypothetical protein</fullName>
    </submittedName>
</protein>
<accession>A0A811ZC58</accession>
<evidence type="ECO:0000256" key="1">
    <source>
        <dbReference type="SAM" id="MobiDB-lite"/>
    </source>
</evidence>
<organism evidence="2 3">
    <name type="scientific">Nyctereutes procyonoides</name>
    <name type="common">Raccoon dog</name>
    <name type="synonym">Canis procyonoides</name>
    <dbReference type="NCBI Taxonomy" id="34880"/>
    <lineage>
        <taxon>Eukaryota</taxon>
        <taxon>Metazoa</taxon>
        <taxon>Chordata</taxon>
        <taxon>Craniata</taxon>
        <taxon>Vertebrata</taxon>
        <taxon>Euteleostomi</taxon>
        <taxon>Mammalia</taxon>
        <taxon>Eutheria</taxon>
        <taxon>Laurasiatheria</taxon>
        <taxon>Carnivora</taxon>
        <taxon>Caniformia</taxon>
        <taxon>Canidae</taxon>
        <taxon>Nyctereutes</taxon>
    </lineage>
</organism>
<comment type="caution">
    <text evidence="2">The sequence shown here is derived from an EMBL/GenBank/DDBJ whole genome shotgun (WGS) entry which is preliminary data.</text>
</comment>
<keyword evidence="3" id="KW-1185">Reference proteome</keyword>
<proteinExistence type="predicted"/>
<sequence>MDSPKQLPPSWAPGSSQMFPEEHFRKNLSKMTLDTSIKLPPSPEYPPQQQVRESKPQGLLTASQGNTDGVDCCCFFPVYHLSSPDRE</sequence>
<name>A0A811ZC58_NYCPR</name>
<gene>
    <name evidence="2" type="ORF">NYPRO_LOCUS19065</name>
</gene>
<dbReference type="AlphaFoldDB" id="A0A811ZC58"/>
<dbReference type="EMBL" id="CAJHUB010000761">
    <property type="protein sequence ID" value="CAD7686272.1"/>
    <property type="molecule type" value="Genomic_DNA"/>
</dbReference>